<dbReference type="PANTHER" id="PTHR43370:SF1">
    <property type="entry name" value="GUANOSINE ABC TRANSPORTER PERMEASE PROTEIN NUPQ"/>
    <property type="match status" value="1"/>
</dbReference>
<evidence type="ECO:0000256" key="2">
    <source>
        <dbReference type="ARBA" id="ARBA00022475"/>
    </source>
</evidence>
<evidence type="ECO:0000256" key="3">
    <source>
        <dbReference type="ARBA" id="ARBA00022692"/>
    </source>
</evidence>
<feature type="transmembrane region" description="Helical" evidence="6">
    <location>
        <begin position="119"/>
        <end position="138"/>
    </location>
</feature>
<keyword evidence="4 6" id="KW-1133">Transmembrane helix</keyword>
<keyword evidence="8" id="KW-1185">Reference proteome</keyword>
<keyword evidence="5 6" id="KW-0472">Membrane</keyword>
<sequence>MSYLLVIGSWFFYSRTALGLQCRAMGENPYAADTLGLRVRCYRFTNVLITGAIAGIAGAYLSIATASSFVEGISAEKGYAAFAIIILGKYHPIGAFLGCLLYGFADALQLNLQAFGINIPYQFMLMLPYIFTLIVMFLTGSGNKPEGHGVFFKKGAQLG</sequence>
<reference evidence="7 8" key="1">
    <citation type="submission" date="2020-08" db="EMBL/GenBank/DDBJ databases">
        <title>Genome public.</title>
        <authorList>
            <person name="Liu C."/>
            <person name="Sun Q."/>
        </authorList>
    </citation>
    <scope>NUCLEOTIDE SEQUENCE [LARGE SCALE GENOMIC DNA]</scope>
    <source>
        <strain evidence="7 8">New-38</strain>
    </source>
</reference>
<evidence type="ECO:0000313" key="7">
    <source>
        <dbReference type="EMBL" id="MBC5729884.1"/>
    </source>
</evidence>
<proteinExistence type="predicted"/>
<keyword evidence="3 6" id="KW-0812">Transmembrane</keyword>
<evidence type="ECO:0000256" key="6">
    <source>
        <dbReference type="SAM" id="Phobius"/>
    </source>
</evidence>
<gene>
    <name evidence="7" type="ORF">H8S34_03430</name>
</gene>
<dbReference type="CDD" id="cd06580">
    <property type="entry name" value="TM_PBP1_transp_TpRbsC_like"/>
    <property type="match status" value="1"/>
</dbReference>
<comment type="subcellular location">
    <subcellularLocation>
        <location evidence="1">Cell membrane</location>
        <topology evidence="1">Multi-pass membrane protein</topology>
    </subcellularLocation>
</comment>
<keyword evidence="2" id="KW-1003">Cell membrane</keyword>
<evidence type="ECO:0000256" key="1">
    <source>
        <dbReference type="ARBA" id="ARBA00004651"/>
    </source>
</evidence>
<dbReference type="EMBL" id="JACOPR010000002">
    <property type="protein sequence ID" value="MBC5729884.1"/>
    <property type="molecule type" value="Genomic_DNA"/>
</dbReference>
<evidence type="ECO:0000256" key="4">
    <source>
        <dbReference type="ARBA" id="ARBA00022989"/>
    </source>
</evidence>
<comment type="caution">
    <text evidence="7">The sequence shown here is derived from an EMBL/GenBank/DDBJ whole genome shotgun (WGS) entry which is preliminary data.</text>
</comment>
<evidence type="ECO:0000256" key="5">
    <source>
        <dbReference type="ARBA" id="ARBA00023136"/>
    </source>
</evidence>
<dbReference type="Pfam" id="PF02653">
    <property type="entry name" value="BPD_transp_2"/>
    <property type="match status" value="1"/>
</dbReference>
<feature type="transmembrane region" description="Helical" evidence="6">
    <location>
        <begin position="43"/>
        <end position="66"/>
    </location>
</feature>
<dbReference type="PANTHER" id="PTHR43370">
    <property type="entry name" value="SUGAR ABC TRANSPORTER INTEGRAL MEMBRANE PROTEIN-RELATED"/>
    <property type="match status" value="1"/>
</dbReference>
<protein>
    <submittedName>
        <fullName evidence="7">ABC transporter permease</fullName>
    </submittedName>
</protein>
<evidence type="ECO:0000313" key="8">
    <source>
        <dbReference type="Proteomes" id="UP000660021"/>
    </source>
</evidence>
<dbReference type="Proteomes" id="UP000660021">
    <property type="component" value="Unassembled WGS sequence"/>
</dbReference>
<accession>A0ABR7HQT3</accession>
<feature type="transmembrane region" description="Helical" evidence="6">
    <location>
        <begin position="78"/>
        <end position="104"/>
    </location>
</feature>
<name>A0ABR7HQT3_9FIRM</name>
<dbReference type="InterPro" id="IPR001851">
    <property type="entry name" value="ABC_transp_permease"/>
</dbReference>
<organism evidence="7 8">
    <name type="scientific">Pseudoflavonifractor hominis</name>
    <dbReference type="NCBI Taxonomy" id="2763059"/>
    <lineage>
        <taxon>Bacteria</taxon>
        <taxon>Bacillati</taxon>
        <taxon>Bacillota</taxon>
        <taxon>Clostridia</taxon>
        <taxon>Eubacteriales</taxon>
        <taxon>Oscillospiraceae</taxon>
        <taxon>Pseudoflavonifractor</taxon>
    </lineage>
</organism>